<evidence type="ECO:0000256" key="1">
    <source>
        <dbReference type="SAM" id="MobiDB-lite"/>
    </source>
</evidence>
<gene>
    <name evidence="2" type="ORF">METZ01_LOCUS389535</name>
</gene>
<dbReference type="EMBL" id="UINC01146130">
    <property type="protein sequence ID" value="SVD36681.1"/>
    <property type="molecule type" value="Genomic_DNA"/>
</dbReference>
<organism evidence="2">
    <name type="scientific">marine metagenome</name>
    <dbReference type="NCBI Taxonomy" id="408172"/>
    <lineage>
        <taxon>unclassified sequences</taxon>
        <taxon>metagenomes</taxon>
        <taxon>ecological metagenomes</taxon>
    </lineage>
</organism>
<proteinExistence type="predicted"/>
<dbReference type="SUPFAM" id="SSF46955">
    <property type="entry name" value="Putative DNA-binding domain"/>
    <property type="match status" value="1"/>
</dbReference>
<name>A0A382USM0_9ZZZZ</name>
<evidence type="ECO:0008006" key="3">
    <source>
        <dbReference type="Google" id="ProtNLM"/>
    </source>
</evidence>
<reference evidence="2" key="1">
    <citation type="submission" date="2018-05" db="EMBL/GenBank/DDBJ databases">
        <authorList>
            <person name="Lanie J.A."/>
            <person name="Ng W.-L."/>
            <person name="Kazmierczak K.M."/>
            <person name="Andrzejewski T.M."/>
            <person name="Davidsen T.M."/>
            <person name="Wayne K.J."/>
            <person name="Tettelin H."/>
            <person name="Glass J.I."/>
            <person name="Rusch D."/>
            <person name="Podicherti R."/>
            <person name="Tsui H.-C.T."/>
            <person name="Winkler M.E."/>
        </authorList>
    </citation>
    <scope>NUCLEOTIDE SEQUENCE</scope>
</reference>
<accession>A0A382USM0</accession>
<feature type="non-terminal residue" evidence="2">
    <location>
        <position position="151"/>
    </location>
</feature>
<protein>
    <recommendedName>
        <fullName evidence="3">Translation initiation factor IF-2 N-terminal domain-containing protein</fullName>
    </recommendedName>
</protein>
<sequence length="151" mass="17436">MSDITVEKLAEIVGNTADQLLLQMKEAGLNHSSISDVVTDKDKKILLDFLKDQQNKSSKTISLKKKKEPEAEKQVKNIEIKRKRVEKSAVEDAQEESEDSRGIDFNEIEKKRLEGEAFKKSEEERKKKEEENKTLVKRKVRKSTEPPIVKR</sequence>
<dbReference type="InterPro" id="IPR009061">
    <property type="entry name" value="DNA-bd_dom_put_sf"/>
</dbReference>
<feature type="region of interest" description="Disordered" evidence="1">
    <location>
        <begin position="85"/>
        <end position="151"/>
    </location>
</feature>
<dbReference type="AlphaFoldDB" id="A0A382USM0"/>
<feature type="compositionally biased region" description="Basic and acidic residues" evidence="1">
    <location>
        <begin position="99"/>
        <end position="134"/>
    </location>
</feature>
<dbReference type="Gene3D" id="3.30.56.50">
    <property type="entry name" value="Putative DNA-binding domain, N-terminal subdomain of bacterial translation initiation factor IF2"/>
    <property type="match status" value="1"/>
</dbReference>
<evidence type="ECO:0000313" key="2">
    <source>
        <dbReference type="EMBL" id="SVD36681.1"/>
    </source>
</evidence>